<evidence type="ECO:0000256" key="2">
    <source>
        <dbReference type="ARBA" id="ARBA00006705"/>
    </source>
</evidence>
<name>A0AAU9WE25_9CNID</name>
<dbReference type="AlphaFoldDB" id="A0AAU9WE25"/>
<keyword evidence="3" id="KW-0539">Nucleus</keyword>
<accession>A0AAU9WE25</accession>
<evidence type="ECO:0008006" key="7">
    <source>
        <dbReference type="Google" id="ProtNLM"/>
    </source>
</evidence>
<evidence type="ECO:0000256" key="1">
    <source>
        <dbReference type="ARBA" id="ARBA00004123"/>
    </source>
</evidence>
<dbReference type="PRINTS" id="PR02105">
    <property type="entry name" value="INTSUBUNIT2"/>
</dbReference>
<dbReference type="Pfam" id="PF14750">
    <property type="entry name" value="INTS2"/>
    <property type="match status" value="1"/>
</dbReference>
<dbReference type="InterPro" id="IPR026236">
    <property type="entry name" value="Int2_metazoa"/>
</dbReference>
<dbReference type="GO" id="GO:0034472">
    <property type="term" value="P:snRNA 3'-end processing"/>
    <property type="evidence" value="ECO:0007669"/>
    <property type="project" value="TreeGrafter"/>
</dbReference>
<sequence>MMLPEIPSSQAFQAIRAVSVSELSSLREEDLRPLLPCLVRMALCSPVDESAKWTEARKEVQKLLSGLEVVNSIVALLSVDFSLLEQDALKEQQLRKKVGGSTSSSVLVESLQNGLALEFERSEPSRRLRLVLSEILRIMSQVDVRQEFIPEKCELFESEVYLEEVSDVICIGQAELPSLLALNQLAEALLRVKQGPWLLCRLVANAPDSFEQVCKSLLEHGEVQDEGSLGGLVRTQALRQLCAMNPSSAFTMHSEALRLCHMPGLAVALILDFGVDSSGSLSSSDLVAFLSGLLLGGDTKARNWFSSFVRIGQKSSTSILASLRSQLLKEMSSLVPSGTKKGARSENSNSSVKDFVAGDDVRQEDEETLEILQAMEVSTDYEITEESSETPHMNLETVETVEISDDGVIQGTALLRLYCALKRLAGMKLTSQESEALLRLVTCHPPPTAAGVRFVVVGLCTLLVCTNIMSSPEHEQIATHWIKWLSKEEAHYEAASGVHASFGEILLLIAIHFHASQVEAIADLVCSVLGMNIRLGSLTRMKTLFTQEIFPEKVVTAHAVTVPVTPQLSSEDTGFLPIHCIHQLLRSRAFTKHAVPVKDWVFRQICCCTTPLHPLVVPLLEAFVHSVINPTSKSTKNKEATFTLRGFTDSEVMSVFAAESQEEGTAFRIHGLPLESMRRSSVYVATELSSHLTSQILMLYYVLTYQDCLLSNMKSLVSSNIQPQWLSPMLLSQIPIKHLLEQARRRRREFRGLYAPLLQLINTHLPHLCLVDDWLRQEEVFTAPHLSAASPLLHVQCSPPCLKEAFSLLPDNPCSALLLLKRLLQLEPSALIPYMDVLVQALPSLLKPGVPRRVQTLSCELWTKINTVIPRKLWLATVNMLCPAETPVLHLTPQLYTDEDIMKDPLTVLRCDRRVFRCPPLFDLLVRVLMGYLAGSRALLSQYLQEHPASRTEGLAVEQEREELRAALVTAQESAAIQILLEVCVKTPQDQDQPGCSGSAVLREIQCRVCSQLHQMFIAVPDIAKLVHFQGYPVELLPVTVAGIPSMHICLDFIPELINQPQLEKQLFAVQLASYLCLQFPLPKAMGVAKYILSRLSSLLATLPSGKRVPFFTPALPALVRFCHAFPPLCDEATGFLLELGRVAVSHASASAAFTLGTPGSLLNQLSLEQQQELADQEDHGFTDDSWLPSNLTHEHKGTLEGAVENTDTALCHAIEKTFLEVTNVAVVKQHNCEQ</sequence>
<evidence type="ECO:0000313" key="6">
    <source>
        <dbReference type="Proteomes" id="UP001159428"/>
    </source>
</evidence>
<gene>
    <name evidence="5" type="ORF">PMEA_00004074</name>
</gene>
<comment type="similarity">
    <text evidence="2">Belongs to the Integrator subunit 2 family.</text>
</comment>
<keyword evidence="6" id="KW-1185">Reference proteome</keyword>
<comment type="caution">
    <text evidence="5">The sequence shown here is derived from an EMBL/GenBank/DDBJ whole genome shotgun (WGS) entry which is preliminary data.</text>
</comment>
<dbReference type="PANTHER" id="PTHR28608">
    <property type="entry name" value="INTEGRATOR COMPLEX SUBUNIT 2"/>
    <property type="match status" value="1"/>
</dbReference>
<feature type="region of interest" description="Disordered" evidence="4">
    <location>
        <begin position="336"/>
        <end position="361"/>
    </location>
</feature>
<reference evidence="5 6" key="1">
    <citation type="submission" date="2022-05" db="EMBL/GenBank/DDBJ databases">
        <authorList>
            <consortium name="Genoscope - CEA"/>
            <person name="William W."/>
        </authorList>
    </citation>
    <scope>NUCLEOTIDE SEQUENCE [LARGE SCALE GENOMIC DNA]</scope>
</reference>
<evidence type="ECO:0000313" key="5">
    <source>
        <dbReference type="EMBL" id="CAH3111370.1"/>
    </source>
</evidence>
<proteinExistence type="inferred from homology"/>
<dbReference type="EMBL" id="CALNXJ010000012">
    <property type="protein sequence ID" value="CAH3111370.1"/>
    <property type="molecule type" value="Genomic_DNA"/>
</dbReference>
<organism evidence="5 6">
    <name type="scientific">Pocillopora meandrina</name>
    <dbReference type="NCBI Taxonomy" id="46732"/>
    <lineage>
        <taxon>Eukaryota</taxon>
        <taxon>Metazoa</taxon>
        <taxon>Cnidaria</taxon>
        <taxon>Anthozoa</taxon>
        <taxon>Hexacorallia</taxon>
        <taxon>Scleractinia</taxon>
        <taxon>Astrocoeniina</taxon>
        <taxon>Pocilloporidae</taxon>
        <taxon>Pocillopora</taxon>
    </lineage>
</organism>
<dbReference type="PANTHER" id="PTHR28608:SF1">
    <property type="entry name" value="INTEGRATOR COMPLEX SUBUNIT 2"/>
    <property type="match status" value="1"/>
</dbReference>
<comment type="subcellular location">
    <subcellularLocation>
        <location evidence="1">Nucleus</location>
    </subcellularLocation>
</comment>
<dbReference type="GO" id="GO:0032039">
    <property type="term" value="C:integrator complex"/>
    <property type="evidence" value="ECO:0007669"/>
    <property type="project" value="InterPro"/>
</dbReference>
<dbReference type="Proteomes" id="UP001159428">
    <property type="component" value="Unassembled WGS sequence"/>
</dbReference>
<dbReference type="InterPro" id="IPR029321">
    <property type="entry name" value="INTS2"/>
</dbReference>
<evidence type="ECO:0000256" key="3">
    <source>
        <dbReference type="ARBA" id="ARBA00023242"/>
    </source>
</evidence>
<evidence type="ECO:0000256" key="4">
    <source>
        <dbReference type="SAM" id="MobiDB-lite"/>
    </source>
</evidence>
<protein>
    <recommendedName>
        <fullName evidence="7">Integrator complex subunit 2</fullName>
    </recommendedName>
</protein>